<keyword evidence="2" id="KW-1185">Reference proteome</keyword>
<sequence>MATINITNTSIQYTGEAFQGNVTFDLNITDTEVKLDVAFKVNLAAQLNFESIDYNGNELLDWCKKQLNPLEEYERANVFYRIFQHESESYPGYDDAYTDDQFLAMVGTQRFCNELVRLSEDKKAELFGLAVIYPSGQNTLTHTIEFSIPKNSLFNWELEQLNQELREEFLAIAGHKLDLWLSAELDMGSGHTEGQFQYNVG</sequence>
<accession>A0A7Z9E2Y9</accession>
<name>A0A7Z9E2Y9_9CYAN</name>
<dbReference type="Proteomes" id="UP000182190">
    <property type="component" value="Unassembled WGS sequence"/>
</dbReference>
<protein>
    <submittedName>
        <fullName evidence="1">Uncharacterized protein</fullName>
    </submittedName>
</protein>
<gene>
    <name evidence="1" type="ORF">PL9631_670002</name>
</gene>
<proteinExistence type="predicted"/>
<dbReference type="AlphaFoldDB" id="A0A7Z9E2Y9"/>
<dbReference type="RefSeq" id="WP_083620823.1">
    <property type="nucleotide sequence ID" value="NZ_LR735015.1"/>
</dbReference>
<evidence type="ECO:0000313" key="2">
    <source>
        <dbReference type="Proteomes" id="UP000182190"/>
    </source>
</evidence>
<dbReference type="EMBL" id="CZCS02000209">
    <property type="protein sequence ID" value="VXD22822.1"/>
    <property type="molecule type" value="Genomic_DNA"/>
</dbReference>
<evidence type="ECO:0000313" key="1">
    <source>
        <dbReference type="EMBL" id="VXD22822.1"/>
    </source>
</evidence>
<reference evidence="1" key="1">
    <citation type="submission" date="2019-10" db="EMBL/GenBank/DDBJ databases">
        <authorList>
            <consortium name="Genoscope - CEA"/>
            <person name="William W."/>
        </authorList>
    </citation>
    <scope>NUCLEOTIDE SEQUENCE [LARGE SCALE GENOMIC DNA]</scope>
    <source>
        <strain evidence="1">BBR_PRJEB10994</strain>
    </source>
</reference>
<organism evidence="1 2">
    <name type="scientific">Planktothrix paucivesiculata PCC 9631</name>
    <dbReference type="NCBI Taxonomy" id="671071"/>
    <lineage>
        <taxon>Bacteria</taxon>
        <taxon>Bacillati</taxon>
        <taxon>Cyanobacteriota</taxon>
        <taxon>Cyanophyceae</taxon>
        <taxon>Oscillatoriophycideae</taxon>
        <taxon>Oscillatoriales</taxon>
        <taxon>Microcoleaceae</taxon>
        <taxon>Planktothrix</taxon>
    </lineage>
</organism>
<comment type="caution">
    <text evidence="1">The sequence shown here is derived from an EMBL/GenBank/DDBJ whole genome shotgun (WGS) entry which is preliminary data.</text>
</comment>